<keyword evidence="8" id="KW-1185">Reference proteome</keyword>
<dbReference type="CDD" id="cd07153">
    <property type="entry name" value="Fur_like"/>
    <property type="match status" value="1"/>
</dbReference>
<comment type="similarity">
    <text evidence="1">Belongs to the Fur family.</text>
</comment>
<reference evidence="7 8" key="1">
    <citation type="submission" date="2024-09" db="EMBL/GenBank/DDBJ databases">
        <authorList>
            <person name="Sun Q."/>
            <person name="Mori K."/>
        </authorList>
    </citation>
    <scope>NUCLEOTIDE SEQUENCE [LARGE SCALE GENOMIC DNA]</scope>
    <source>
        <strain evidence="7 8">CCM 7650</strain>
    </source>
</reference>
<comment type="caution">
    <text evidence="7">The sequence shown here is derived from an EMBL/GenBank/DDBJ whole genome shotgun (WGS) entry which is preliminary data.</text>
</comment>
<organism evidence="7 8">
    <name type="scientific">Fontibacter flavus</name>
    <dbReference type="NCBI Taxonomy" id="654838"/>
    <lineage>
        <taxon>Bacteria</taxon>
        <taxon>Pseudomonadati</taxon>
        <taxon>Bacteroidota</taxon>
        <taxon>Cytophagia</taxon>
        <taxon>Cytophagales</taxon>
        <taxon>Cyclobacteriaceae</taxon>
        <taxon>Fontibacter</taxon>
    </lineage>
</organism>
<dbReference type="InterPro" id="IPR036390">
    <property type="entry name" value="WH_DNA-bd_sf"/>
</dbReference>
<evidence type="ECO:0000256" key="6">
    <source>
        <dbReference type="ARBA" id="ARBA00023163"/>
    </source>
</evidence>
<dbReference type="SUPFAM" id="SSF46785">
    <property type="entry name" value="Winged helix' DNA-binding domain"/>
    <property type="match status" value="1"/>
</dbReference>
<dbReference type="InterPro" id="IPR002481">
    <property type="entry name" value="FUR"/>
</dbReference>
<keyword evidence="4" id="KW-0805">Transcription regulation</keyword>
<sequence length="142" mass="16505">MQTDFVKNKITESGLKFTHQRWVIYDALYHAEEHPTAEQLFDKIKIANPSISLGTVYKTLDSFVHCGLTQKFVDQNGVMRFDAIMDAHSHLYCKDSHEIRDYRNEGLEKLLHEFIQKEDIQGFEIEEISVVIKGRKKSTITS</sequence>
<accession>A0ABV6FUZ7</accession>
<gene>
    <name evidence="7" type="ORF">ACFFIP_10590</name>
</gene>
<evidence type="ECO:0000313" key="8">
    <source>
        <dbReference type="Proteomes" id="UP001589797"/>
    </source>
</evidence>
<dbReference type="InterPro" id="IPR036388">
    <property type="entry name" value="WH-like_DNA-bd_sf"/>
</dbReference>
<keyword evidence="5" id="KW-0238">DNA-binding</keyword>
<evidence type="ECO:0000256" key="3">
    <source>
        <dbReference type="ARBA" id="ARBA00022833"/>
    </source>
</evidence>
<evidence type="ECO:0000256" key="5">
    <source>
        <dbReference type="ARBA" id="ARBA00023125"/>
    </source>
</evidence>
<dbReference type="Pfam" id="PF01475">
    <property type="entry name" value="FUR"/>
    <property type="match status" value="1"/>
</dbReference>
<dbReference type="RefSeq" id="WP_382387598.1">
    <property type="nucleotide sequence ID" value="NZ_JBHLWI010000028.1"/>
</dbReference>
<dbReference type="Proteomes" id="UP001589797">
    <property type="component" value="Unassembled WGS sequence"/>
</dbReference>
<name>A0ABV6FUZ7_9BACT</name>
<dbReference type="PANTHER" id="PTHR33202:SF7">
    <property type="entry name" value="FERRIC UPTAKE REGULATION PROTEIN"/>
    <property type="match status" value="1"/>
</dbReference>
<dbReference type="PANTHER" id="PTHR33202">
    <property type="entry name" value="ZINC UPTAKE REGULATION PROTEIN"/>
    <property type="match status" value="1"/>
</dbReference>
<evidence type="ECO:0000313" key="7">
    <source>
        <dbReference type="EMBL" id="MFC0263130.1"/>
    </source>
</evidence>
<keyword evidence="6" id="KW-0804">Transcription</keyword>
<dbReference type="EMBL" id="JBHLWI010000028">
    <property type="protein sequence ID" value="MFC0263130.1"/>
    <property type="molecule type" value="Genomic_DNA"/>
</dbReference>
<dbReference type="InterPro" id="IPR043135">
    <property type="entry name" value="Fur_C"/>
</dbReference>
<evidence type="ECO:0000256" key="4">
    <source>
        <dbReference type="ARBA" id="ARBA00023015"/>
    </source>
</evidence>
<evidence type="ECO:0000256" key="1">
    <source>
        <dbReference type="ARBA" id="ARBA00007957"/>
    </source>
</evidence>
<dbReference type="Gene3D" id="1.10.10.10">
    <property type="entry name" value="Winged helix-like DNA-binding domain superfamily/Winged helix DNA-binding domain"/>
    <property type="match status" value="1"/>
</dbReference>
<protein>
    <submittedName>
        <fullName evidence="7">Fur family transcriptional regulator</fullName>
    </submittedName>
</protein>
<keyword evidence="3" id="KW-0862">Zinc</keyword>
<proteinExistence type="inferred from homology"/>
<dbReference type="Gene3D" id="3.30.1490.190">
    <property type="match status" value="1"/>
</dbReference>
<evidence type="ECO:0000256" key="2">
    <source>
        <dbReference type="ARBA" id="ARBA00022491"/>
    </source>
</evidence>
<keyword evidence="2" id="KW-0678">Repressor</keyword>